<reference evidence="1 2" key="1">
    <citation type="submission" date="2021-08" db="EMBL/GenBank/DDBJ databases">
        <title>The highly contiguous genome resource for Trichoderma semiorbis FJ059, a fungal antagonistic to plant pathogens.</title>
        <authorList>
            <person name="Liu T."/>
        </authorList>
    </citation>
    <scope>NUCLEOTIDE SEQUENCE [LARGE SCALE GENOMIC DNA]</scope>
    <source>
        <strain evidence="1 2">FJ059</strain>
    </source>
</reference>
<dbReference type="EMBL" id="JAIMJC010000001">
    <property type="protein sequence ID" value="KAH0531850.1"/>
    <property type="molecule type" value="Genomic_DNA"/>
</dbReference>
<keyword evidence="2" id="KW-1185">Reference proteome</keyword>
<evidence type="ECO:0000313" key="2">
    <source>
        <dbReference type="Proteomes" id="UP000826573"/>
    </source>
</evidence>
<name>A0A9P8HMB8_9HYPO</name>
<proteinExistence type="predicted"/>
<gene>
    <name evidence="1" type="ORF">TsFJ059_000630</name>
</gene>
<dbReference type="AlphaFoldDB" id="A0A9P8HMB8"/>
<accession>A0A9P8HMB8</accession>
<evidence type="ECO:0000313" key="1">
    <source>
        <dbReference type="EMBL" id="KAH0531850.1"/>
    </source>
</evidence>
<protein>
    <submittedName>
        <fullName evidence="1">Uncharacterized protein</fullName>
    </submittedName>
</protein>
<comment type="caution">
    <text evidence="1">The sequence shown here is derived from an EMBL/GenBank/DDBJ whole genome shotgun (WGS) entry which is preliminary data.</text>
</comment>
<sequence>MVHGRVQNNHLVSDNGRLSTTAPSAWKQCPMLVHTLACARDGFNTMEEHWGRLRMAIWANAGADHRRELQDQQESRSFVCHEKQKGLDDQYCCAIPSAQLGVFDIPVPQHIRVLLAVNTSSPLSALLPFCKLPRRDRDRGLHLVAGPAPTRGIDWSLPARSRSEGKVLPLESADSVKHQSTTLVFASTGATTCRLSAAAHYLECVYTRGRADVGILLLDTSELPQGQVTGGSWLQERKSGG</sequence>
<organism evidence="1 2">
    <name type="scientific">Trichoderma semiorbis</name>
    <dbReference type="NCBI Taxonomy" id="1491008"/>
    <lineage>
        <taxon>Eukaryota</taxon>
        <taxon>Fungi</taxon>
        <taxon>Dikarya</taxon>
        <taxon>Ascomycota</taxon>
        <taxon>Pezizomycotina</taxon>
        <taxon>Sordariomycetes</taxon>
        <taxon>Hypocreomycetidae</taxon>
        <taxon>Hypocreales</taxon>
        <taxon>Hypocreaceae</taxon>
        <taxon>Trichoderma</taxon>
    </lineage>
</organism>
<dbReference type="Proteomes" id="UP000826573">
    <property type="component" value="Unassembled WGS sequence"/>
</dbReference>